<dbReference type="PANTHER" id="PTHR45138:SF9">
    <property type="entry name" value="DIGUANYLATE CYCLASE DGCM-RELATED"/>
    <property type="match status" value="1"/>
</dbReference>
<dbReference type="Proteomes" id="UP001369082">
    <property type="component" value="Unassembled WGS sequence"/>
</dbReference>
<evidence type="ECO:0000256" key="6">
    <source>
        <dbReference type="ARBA" id="ARBA00023136"/>
    </source>
</evidence>
<feature type="domain" description="GGDEF" evidence="9">
    <location>
        <begin position="441"/>
        <end position="568"/>
    </location>
</feature>
<dbReference type="NCBIfam" id="TIGR00254">
    <property type="entry name" value="GGDEF"/>
    <property type="match status" value="1"/>
</dbReference>
<gene>
    <name evidence="10" type="ORF">V6256_12420</name>
</gene>
<dbReference type="InterPro" id="IPR033479">
    <property type="entry name" value="dCache_1"/>
</dbReference>
<organism evidence="10 11">
    <name type="scientific">Psychromonas aquatilis</name>
    <dbReference type="NCBI Taxonomy" id="2005072"/>
    <lineage>
        <taxon>Bacteria</taxon>
        <taxon>Pseudomonadati</taxon>
        <taxon>Pseudomonadota</taxon>
        <taxon>Gammaproteobacteria</taxon>
        <taxon>Alteromonadales</taxon>
        <taxon>Psychromonadaceae</taxon>
        <taxon>Psychromonas</taxon>
    </lineage>
</organism>
<keyword evidence="6 8" id="KW-0472">Membrane</keyword>
<evidence type="ECO:0000259" key="9">
    <source>
        <dbReference type="PROSITE" id="PS50887"/>
    </source>
</evidence>
<comment type="caution">
    <text evidence="10">The sequence shown here is derived from an EMBL/GenBank/DDBJ whole genome shotgun (WGS) entry which is preliminary data.</text>
</comment>
<name>A0ABU9GT06_9GAMM</name>
<dbReference type="SMART" id="SM00267">
    <property type="entry name" value="GGDEF"/>
    <property type="match status" value="1"/>
</dbReference>
<keyword evidence="10" id="KW-0548">Nucleotidyltransferase</keyword>
<keyword evidence="5 8" id="KW-1133">Transmembrane helix</keyword>
<evidence type="ECO:0000256" key="3">
    <source>
        <dbReference type="ARBA" id="ARBA00022475"/>
    </source>
</evidence>
<reference evidence="10 11" key="1">
    <citation type="submission" date="2024-02" db="EMBL/GenBank/DDBJ databases">
        <title>Bacteria isolated from the canopy kelp, Nereocystis luetkeana.</title>
        <authorList>
            <person name="Pfister C.A."/>
            <person name="Younker I.T."/>
            <person name="Light S.H."/>
        </authorList>
    </citation>
    <scope>NUCLEOTIDE SEQUENCE [LARGE SCALE GENOMIC DNA]</scope>
    <source>
        <strain evidence="10 11">TI.1.05</strain>
    </source>
</reference>
<keyword evidence="11" id="KW-1185">Reference proteome</keyword>
<dbReference type="InterPro" id="IPR029787">
    <property type="entry name" value="Nucleotide_cyclase"/>
</dbReference>
<dbReference type="Gene3D" id="3.30.70.270">
    <property type="match status" value="1"/>
</dbReference>
<protein>
    <recommendedName>
        <fullName evidence="2">diguanylate cyclase</fullName>
        <ecNumber evidence="2">2.7.7.65</ecNumber>
    </recommendedName>
</protein>
<dbReference type="GO" id="GO:0052621">
    <property type="term" value="F:diguanylate cyclase activity"/>
    <property type="evidence" value="ECO:0007669"/>
    <property type="project" value="UniProtKB-EC"/>
</dbReference>
<keyword evidence="10" id="KW-0808">Transferase</keyword>
<evidence type="ECO:0000256" key="4">
    <source>
        <dbReference type="ARBA" id="ARBA00022692"/>
    </source>
</evidence>
<feature type="transmembrane region" description="Helical" evidence="8">
    <location>
        <begin position="304"/>
        <end position="327"/>
    </location>
</feature>
<dbReference type="PROSITE" id="PS50887">
    <property type="entry name" value="GGDEF"/>
    <property type="match status" value="1"/>
</dbReference>
<dbReference type="CDD" id="cd01949">
    <property type="entry name" value="GGDEF"/>
    <property type="match status" value="1"/>
</dbReference>
<feature type="transmembrane region" description="Helical" evidence="8">
    <location>
        <begin position="29"/>
        <end position="50"/>
    </location>
</feature>
<evidence type="ECO:0000256" key="5">
    <source>
        <dbReference type="ARBA" id="ARBA00022989"/>
    </source>
</evidence>
<keyword evidence="3" id="KW-1003">Cell membrane</keyword>
<dbReference type="PANTHER" id="PTHR45138">
    <property type="entry name" value="REGULATORY COMPONENTS OF SENSORY TRANSDUCTION SYSTEM"/>
    <property type="match status" value="1"/>
</dbReference>
<proteinExistence type="predicted"/>
<dbReference type="CDD" id="cd12912">
    <property type="entry name" value="PDC2_MCP_like"/>
    <property type="match status" value="1"/>
</dbReference>
<evidence type="ECO:0000256" key="2">
    <source>
        <dbReference type="ARBA" id="ARBA00012528"/>
    </source>
</evidence>
<evidence type="ECO:0000313" key="10">
    <source>
        <dbReference type="EMBL" id="MEL0630412.1"/>
    </source>
</evidence>
<evidence type="ECO:0000256" key="7">
    <source>
        <dbReference type="ARBA" id="ARBA00034247"/>
    </source>
</evidence>
<evidence type="ECO:0000313" key="11">
    <source>
        <dbReference type="Proteomes" id="UP001369082"/>
    </source>
</evidence>
<comment type="subcellular location">
    <subcellularLocation>
        <location evidence="1">Cell membrane</location>
        <topology evidence="1">Multi-pass membrane protein</topology>
    </subcellularLocation>
</comment>
<dbReference type="InterPro" id="IPR050469">
    <property type="entry name" value="Diguanylate_Cyclase"/>
</dbReference>
<sequence length="568" mass="64386">MSLIVLLFFQSSVLLSFKANMFNSIKAKVITVFSLIMASFTILLLCIFYISERDQLVNLELQKSTEISQLHARSLSQEFEQYVAILKVMKNTYDLQQADSKTILRALNQLLKVGEGDFINAAFVDQNFNLTDISGETRKVAHPLFIHGDMRDHKDYNITVPIHASFTNEPVIVVSVPILNEQKKWQGALAVAVPLTLISEKLSAIKLAKESYAWLSDANGLIVSHPIKEVIMSTSLSTTEDPDFPGFYKIVKQTQSNQNGYGEYYDTKLAEDKIVTFSSIEVLPKWTLFVTTEKSEIFSNIDELLYRIVTISCLLMLFYLFVIAHLANKIAKPISLLTKQVKKAINCPNNEFKMVNAKDEIGQLSEAFYISFKKINAYTSSLEEMVSQRTLEISTKNTQLNEQNSELEKLASIDALTQLYNRRAFMEYVNKELSRAKRHATPVTLAILDIDHFKSINDSYGHNIGDDILQKLAEQLTLNIRHEDVVSRWGGEEFVILMAKTTSQQAYAHLNHIRELISKFDFSLNNNITFSAGMVDYQPGESFESWSHRADQALYKAKASGRNCIVQG</sequence>
<dbReference type="CDD" id="cd18773">
    <property type="entry name" value="PDC1_HK_sensor"/>
    <property type="match status" value="1"/>
</dbReference>
<evidence type="ECO:0000256" key="8">
    <source>
        <dbReference type="SAM" id="Phobius"/>
    </source>
</evidence>
<dbReference type="InterPro" id="IPR043128">
    <property type="entry name" value="Rev_trsase/Diguanyl_cyclase"/>
</dbReference>
<dbReference type="SUPFAM" id="SSF55073">
    <property type="entry name" value="Nucleotide cyclase"/>
    <property type="match status" value="1"/>
</dbReference>
<dbReference type="Pfam" id="PF00990">
    <property type="entry name" value="GGDEF"/>
    <property type="match status" value="1"/>
</dbReference>
<evidence type="ECO:0000256" key="1">
    <source>
        <dbReference type="ARBA" id="ARBA00004651"/>
    </source>
</evidence>
<dbReference type="Gene3D" id="6.10.340.10">
    <property type="match status" value="1"/>
</dbReference>
<dbReference type="EC" id="2.7.7.65" evidence="2"/>
<accession>A0ABU9GT06</accession>
<dbReference type="EMBL" id="JBAKAZ010000054">
    <property type="protein sequence ID" value="MEL0630412.1"/>
    <property type="molecule type" value="Genomic_DNA"/>
</dbReference>
<comment type="catalytic activity">
    <reaction evidence="7">
        <text>2 GTP = 3',3'-c-di-GMP + 2 diphosphate</text>
        <dbReference type="Rhea" id="RHEA:24898"/>
        <dbReference type="ChEBI" id="CHEBI:33019"/>
        <dbReference type="ChEBI" id="CHEBI:37565"/>
        <dbReference type="ChEBI" id="CHEBI:58805"/>
        <dbReference type="EC" id="2.7.7.65"/>
    </reaction>
</comment>
<dbReference type="Pfam" id="PF02743">
    <property type="entry name" value="dCache_1"/>
    <property type="match status" value="1"/>
</dbReference>
<dbReference type="InterPro" id="IPR000160">
    <property type="entry name" value="GGDEF_dom"/>
</dbReference>
<dbReference type="Gene3D" id="3.30.450.20">
    <property type="entry name" value="PAS domain"/>
    <property type="match status" value="1"/>
</dbReference>
<dbReference type="RefSeq" id="WP_341598539.1">
    <property type="nucleotide sequence ID" value="NZ_JBAKAZ010000054.1"/>
</dbReference>
<keyword evidence="4 8" id="KW-0812">Transmembrane</keyword>